<accession>A0A1D2A3R5</accession>
<dbReference type="EMBL" id="GDKF01004783">
    <property type="protein sequence ID" value="JAT73839.1"/>
    <property type="molecule type" value="Transcribed_RNA"/>
</dbReference>
<organism evidence="2">
    <name type="scientific">Auxenochlorella protothecoides</name>
    <name type="common">Green microalga</name>
    <name type="synonym">Chlorella protothecoides</name>
    <dbReference type="NCBI Taxonomy" id="3075"/>
    <lineage>
        <taxon>Eukaryota</taxon>
        <taxon>Viridiplantae</taxon>
        <taxon>Chlorophyta</taxon>
        <taxon>core chlorophytes</taxon>
        <taxon>Trebouxiophyceae</taxon>
        <taxon>Chlorellales</taxon>
        <taxon>Chlorellaceae</taxon>
        <taxon>Auxenochlorella</taxon>
    </lineage>
</organism>
<gene>
    <name evidence="2" type="ORF">g.2798</name>
</gene>
<evidence type="ECO:0000256" key="1">
    <source>
        <dbReference type="SAM" id="MobiDB-lite"/>
    </source>
</evidence>
<proteinExistence type="predicted"/>
<name>A0A1D2A3R5_AUXPR</name>
<evidence type="ECO:0000313" key="2">
    <source>
        <dbReference type="EMBL" id="JAT73839.1"/>
    </source>
</evidence>
<feature type="region of interest" description="Disordered" evidence="1">
    <location>
        <begin position="1"/>
        <end position="28"/>
    </location>
</feature>
<feature type="region of interest" description="Disordered" evidence="1">
    <location>
        <begin position="56"/>
        <end position="79"/>
    </location>
</feature>
<sequence length="262" mass="28138">MHASSLAHAGSPAPPCHAPGRQPCQTPPHATRRMMLLLPCPLLLARTPMAWAFGPEQATQGRPAPSGTSITATPTITTDGGSWPRFTGRAYYFSYPPTLQARVLPAPVRPRPGQTASSGVIKASFFRPDTKQQLVVLERATSEIKQSLLQPTTMDELGSPADTARLLLPRNTLLSRAWSQTYEQPAPATPGLPLIGALLKREPLVIHRHEARLTDGTRLSSASGIMSGLVISLIASGSDGNGESWDTSLDEAVDSFRLLPRR</sequence>
<reference evidence="2" key="1">
    <citation type="submission" date="2015-08" db="EMBL/GenBank/DDBJ databases">
        <authorList>
            <person name="Babu N.S."/>
            <person name="Beckwith C.J."/>
            <person name="Beseler K.G."/>
            <person name="Brison A."/>
            <person name="Carone J.V."/>
            <person name="Caskin T.P."/>
            <person name="Diamond M."/>
            <person name="Durham M.E."/>
            <person name="Foxe J.M."/>
            <person name="Go M."/>
            <person name="Henderson B.A."/>
            <person name="Jones I.B."/>
            <person name="McGettigan J.A."/>
            <person name="Micheletti S.J."/>
            <person name="Nasrallah M.E."/>
            <person name="Ortiz D."/>
            <person name="Piller C.R."/>
            <person name="Privatt S.R."/>
            <person name="Schneider S.L."/>
            <person name="Sharp S."/>
            <person name="Smith T.C."/>
            <person name="Stanton J.D."/>
            <person name="Ullery H.E."/>
            <person name="Wilson R.J."/>
            <person name="Serrano M.G."/>
            <person name="Buck G."/>
            <person name="Lee V."/>
            <person name="Wang Y."/>
            <person name="Carvalho R."/>
            <person name="Voegtly L."/>
            <person name="Shi R."/>
            <person name="Duckworth R."/>
            <person name="Johnson A."/>
            <person name="Loviza R."/>
            <person name="Walstead R."/>
            <person name="Shah Z."/>
            <person name="Kiflezghi M."/>
            <person name="Wade K."/>
            <person name="Ball S.L."/>
            <person name="Bradley K.W."/>
            <person name="Asai D.J."/>
            <person name="Bowman C.A."/>
            <person name="Russell D.A."/>
            <person name="Pope W.H."/>
            <person name="Jacobs-Sera D."/>
            <person name="Hendrix R.W."/>
            <person name="Hatfull G.F."/>
        </authorList>
    </citation>
    <scope>NUCLEOTIDE SEQUENCE</scope>
</reference>
<protein>
    <recommendedName>
        <fullName evidence="3">PsbP C-terminal domain-containing protein</fullName>
    </recommendedName>
</protein>
<evidence type="ECO:0008006" key="3">
    <source>
        <dbReference type="Google" id="ProtNLM"/>
    </source>
</evidence>
<feature type="compositionally biased region" description="Low complexity" evidence="1">
    <location>
        <begin position="63"/>
        <end position="79"/>
    </location>
</feature>
<dbReference type="AlphaFoldDB" id="A0A1D2A3R5"/>